<name>A0AA88DKZ4_FICCA</name>
<protein>
    <submittedName>
        <fullName evidence="2">Uncharacterized protein</fullName>
    </submittedName>
</protein>
<feature type="compositionally biased region" description="Low complexity" evidence="1">
    <location>
        <begin position="58"/>
        <end position="71"/>
    </location>
</feature>
<gene>
    <name evidence="2" type="ORF">TIFTF001_026274</name>
</gene>
<evidence type="ECO:0000256" key="1">
    <source>
        <dbReference type="SAM" id="MobiDB-lite"/>
    </source>
</evidence>
<dbReference type="AlphaFoldDB" id="A0AA88DKZ4"/>
<sequence length="86" mass="10004">MLDMFRPEIVVVIDSGERLPTIVAECVERPLRAQYRLAQAKQEMVKFFEEKKKEKLQLKQNQGNQLNSQGNRANLNGNHSKQNHNK</sequence>
<proteinExistence type="predicted"/>
<accession>A0AA88DKZ4</accession>
<feature type="region of interest" description="Disordered" evidence="1">
    <location>
        <begin position="56"/>
        <end position="86"/>
    </location>
</feature>
<comment type="caution">
    <text evidence="2">The sequence shown here is derived from an EMBL/GenBank/DDBJ whole genome shotgun (WGS) entry which is preliminary data.</text>
</comment>
<reference evidence="2" key="1">
    <citation type="submission" date="2023-07" db="EMBL/GenBank/DDBJ databases">
        <title>draft genome sequence of fig (Ficus carica).</title>
        <authorList>
            <person name="Takahashi T."/>
            <person name="Nishimura K."/>
        </authorList>
    </citation>
    <scope>NUCLEOTIDE SEQUENCE</scope>
</reference>
<dbReference type="EMBL" id="BTGU01000068">
    <property type="protein sequence ID" value="GMN57182.1"/>
    <property type="molecule type" value="Genomic_DNA"/>
</dbReference>
<dbReference type="Proteomes" id="UP001187192">
    <property type="component" value="Unassembled WGS sequence"/>
</dbReference>
<keyword evidence="3" id="KW-1185">Reference proteome</keyword>
<organism evidence="2 3">
    <name type="scientific">Ficus carica</name>
    <name type="common">Common fig</name>
    <dbReference type="NCBI Taxonomy" id="3494"/>
    <lineage>
        <taxon>Eukaryota</taxon>
        <taxon>Viridiplantae</taxon>
        <taxon>Streptophyta</taxon>
        <taxon>Embryophyta</taxon>
        <taxon>Tracheophyta</taxon>
        <taxon>Spermatophyta</taxon>
        <taxon>Magnoliopsida</taxon>
        <taxon>eudicotyledons</taxon>
        <taxon>Gunneridae</taxon>
        <taxon>Pentapetalae</taxon>
        <taxon>rosids</taxon>
        <taxon>fabids</taxon>
        <taxon>Rosales</taxon>
        <taxon>Moraceae</taxon>
        <taxon>Ficeae</taxon>
        <taxon>Ficus</taxon>
    </lineage>
</organism>
<evidence type="ECO:0000313" key="2">
    <source>
        <dbReference type="EMBL" id="GMN57182.1"/>
    </source>
</evidence>
<evidence type="ECO:0000313" key="3">
    <source>
        <dbReference type="Proteomes" id="UP001187192"/>
    </source>
</evidence>